<keyword evidence="1" id="KW-0732">Signal</keyword>
<feature type="chain" id="PRO_5041961094" evidence="1">
    <location>
        <begin position="23"/>
        <end position="217"/>
    </location>
</feature>
<gene>
    <name evidence="2" type="ORF">Dda_5273</name>
</gene>
<evidence type="ECO:0000313" key="2">
    <source>
        <dbReference type="EMBL" id="KAJ6259635.1"/>
    </source>
</evidence>
<name>A0AAD6IXZ6_DREDA</name>
<reference evidence="2" key="1">
    <citation type="submission" date="2023-01" db="EMBL/GenBank/DDBJ databases">
        <title>The chitinases involved in constricting ring structure development in the nematode-trapping fungus Drechslerella dactyloides.</title>
        <authorList>
            <person name="Wang R."/>
            <person name="Zhang L."/>
            <person name="Tang P."/>
            <person name="Li S."/>
            <person name="Liang L."/>
        </authorList>
    </citation>
    <scope>NUCLEOTIDE SEQUENCE</scope>
    <source>
        <strain evidence="2">YMF1.00031</strain>
    </source>
</reference>
<protein>
    <submittedName>
        <fullName evidence="2">Uncharacterized protein</fullName>
    </submittedName>
</protein>
<dbReference type="AlphaFoldDB" id="A0AAD6IXZ6"/>
<evidence type="ECO:0000256" key="1">
    <source>
        <dbReference type="SAM" id="SignalP"/>
    </source>
</evidence>
<proteinExistence type="predicted"/>
<comment type="caution">
    <text evidence="2">The sequence shown here is derived from an EMBL/GenBank/DDBJ whole genome shotgun (WGS) entry which is preliminary data.</text>
</comment>
<organism evidence="2 3">
    <name type="scientific">Drechslerella dactyloides</name>
    <name type="common">Nematode-trapping fungus</name>
    <name type="synonym">Arthrobotrys dactyloides</name>
    <dbReference type="NCBI Taxonomy" id="74499"/>
    <lineage>
        <taxon>Eukaryota</taxon>
        <taxon>Fungi</taxon>
        <taxon>Dikarya</taxon>
        <taxon>Ascomycota</taxon>
        <taxon>Pezizomycotina</taxon>
        <taxon>Orbiliomycetes</taxon>
        <taxon>Orbiliales</taxon>
        <taxon>Orbiliaceae</taxon>
        <taxon>Drechslerella</taxon>
    </lineage>
</organism>
<feature type="signal peptide" evidence="1">
    <location>
        <begin position="1"/>
        <end position="22"/>
    </location>
</feature>
<keyword evidence="3" id="KW-1185">Reference proteome</keyword>
<accession>A0AAD6IXZ6</accession>
<sequence length="217" mass="22871">MYSRFTSMLLCCFLAVVSVVYAAPLSANVRLDGVNDALGKRSYCYRDNLFRSIYNLKQFAPLACAGYLPETGGSETVTTTVTPQAVTMRTTVTSTATVGTTTTIAGSTDTTSTTTTVYGTATVTVWQFKRNKERRDNTLEAAMSSACSCVVSPTAARAETVTTTVAAPTSTSTVVQRTTKYVATTKTAAAATVTNTSTVSSMTTVTVYAWVTGPPSV</sequence>
<evidence type="ECO:0000313" key="3">
    <source>
        <dbReference type="Proteomes" id="UP001221413"/>
    </source>
</evidence>
<dbReference type="Proteomes" id="UP001221413">
    <property type="component" value="Unassembled WGS sequence"/>
</dbReference>
<dbReference type="EMBL" id="JAQGDS010000006">
    <property type="protein sequence ID" value="KAJ6259635.1"/>
    <property type="molecule type" value="Genomic_DNA"/>
</dbReference>